<protein>
    <submittedName>
        <fullName evidence="1">Uncharacterized protein</fullName>
    </submittedName>
</protein>
<reference evidence="1 2" key="1">
    <citation type="submission" date="2019-03" db="EMBL/GenBank/DDBJ databases">
        <title>Genomic Encyclopedia of Type Strains, Phase IV (KMG-IV): sequencing the most valuable type-strain genomes for metagenomic binning, comparative biology and taxonomic classification.</title>
        <authorList>
            <person name="Goeker M."/>
        </authorList>
    </citation>
    <scope>NUCLEOTIDE SEQUENCE [LARGE SCALE GENOMIC DNA]</scope>
    <source>
        <strain evidence="1 2">DSM 7445</strain>
    </source>
</reference>
<keyword evidence="2" id="KW-1185">Reference proteome</keyword>
<comment type="caution">
    <text evidence="1">The sequence shown here is derived from an EMBL/GenBank/DDBJ whole genome shotgun (WGS) entry which is preliminary data.</text>
</comment>
<accession>A0A4R3HTN7</accession>
<evidence type="ECO:0000313" key="1">
    <source>
        <dbReference type="EMBL" id="TCS34696.1"/>
    </source>
</evidence>
<evidence type="ECO:0000313" key="2">
    <source>
        <dbReference type="Proteomes" id="UP000295382"/>
    </source>
</evidence>
<dbReference type="EMBL" id="SLZQ01000012">
    <property type="protein sequence ID" value="TCS34696.1"/>
    <property type="molecule type" value="Genomic_DNA"/>
</dbReference>
<gene>
    <name evidence="1" type="ORF">EDC30_11226</name>
</gene>
<organism evidence="1 2">
    <name type="scientific">Paucimonas lemoignei</name>
    <name type="common">Pseudomonas lemoignei</name>
    <dbReference type="NCBI Taxonomy" id="29443"/>
    <lineage>
        <taxon>Bacteria</taxon>
        <taxon>Pseudomonadati</taxon>
        <taxon>Pseudomonadota</taxon>
        <taxon>Betaproteobacteria</taxon>
        <taxon>Burkholderiales</taxon>
        <taxon>Burkholderiaceae</taxon>
        <taxon>Paucimonas</taxon>
    </lineage>
</organism>
<sequence>MALDSAQIRHRNFMKLFNDFINKHPDEPRRGMLKAFANRLQLSERYLSHIKCNRKNIGANLARTIEKRLRLTHGWMDREHEPYTVPLDDKEKLFIATALTFFRAHPVEAREQLMRYFQQQFIEAE</sequence>
<name>A0A4R3HTN7_PAULE</name>
<dbReference type="RefSeq" id="WP_132259797.1">
    <property type="nucleotide sequence ID" value="NZ_SLZQ01000012.1"/>
</dbReference>
<dbReference type="AlphaFoldDB" id="A0A4R3HTN7"/>
<dbReference type="Proteomes" id="UP000295382">
    <property type="component" value="Unassembled WGS sequence"/>
</dbReference>
<dbReference type="OrthoDB" id="8685853at2"/>
<proteinExistence type="predicted"/>